<dbReference type="Gene3D" id="6.10.140.2220">
    <property type="match status" value="1"/>
</dbReference>
<keyword evidence="6" id="KW-1185">Reference proteome</keyword>
<dbReference type="AlphaFoldDB" id="A0A2S5BAA0"/>
<dbReference type="Pfam" id="PF01753">
    <property type="entry name" value="zf-MYND"/>
    <property type="match status" value="1"/>
</dbReference>
<sequence>MSTRTESGMCLACGKEAKLRWSACATKSHLDLFFCSKEHQQLVWPFHRLVCGERAHPFALPPFSQEEADLLLDRVKSRPVTKLFADIKATLFMSLRIAQDDFLTFEVRGVLGLGRYSGPADIPACRRYYGRTSVKEGGLCPLPTPCPRTPGSPTSSSPLFAASTSHICRKLAPTGRS</sequence>
<dbReference type="GO" id="GO:0008270">
    <property type="term" value="F:zinc ion binding"/>
    <property type="evidence" value="ECO:0007669"/>
    <property type="project" value="UniProtKB-KW"/>
</dbReference>
<evidence type="ECO:0000256" key="1">
    <source>
        <dbReference type="ARBA" id="ARBA00022723"/>
    </source>
</evidence>
<reference evidence="5 6" key="1">
    <citation type="journal article" date="2018" name="Front. Microbiol.">
        <title>Prospects for Fungal Bioremediation of Acidic Radioactive Waste Sites: Characterization and Genome Sequence of Rhodotorula taiwanensis MD1149.</title>
        <authorList>
            <person name="Tkavc R."/>
            <person name="Matrosova V.Y."/>
            <person name="Grichenko O.E."/>
            <person name="Gostincar C."/>
            <person name="Volpe R.P."/>
            <person name="Klimenkova P."/>
            <person name="Gaidamakova E.K."/>
            <person name="Zhou C.E."/>
            <person name="Stewart B.J."/>
            <person name="Lyman M.G."/>
            <person name="Malfatti S.A."/>
            <person name="Rubinfeld B."/>
            <person name="Courtot M."/>
            <person name="Singh J."/>
            <person name="Dalgard C.L."/>
            <person name="Hamilton T."/>
            <person name="Frey K.G."/>
            <person name="Gunde-Cimerman N."/>
            <person name="Dugan L."/>
            <person name="Daly M.J."/>
        </authorList>
    </citation>
    <scope>NUCLEOTIDE SEQUENCE [LARGE SCALE GENOMIC DNA]</scope>
    <source>
        <strain evidence="5 6">MD1149</strain>
    </source>
</reference>
<accession>A0A2S5BAA0</accession>
<dbReference type="SUPFAM" id="SSF144232">
    <property type="entry name" value="HIT/MYND zinc finger-like"/>
    <property type="match status" value="1"/>
</dbReference>
<feature type="domain" description="MYND-type" evidence="4">
    <location>
        <begin position="10"/>
        <end position="51"/>
    </location>
</feature>
<dbReference type="OrthoDB" id="443682at2759"/>
<organism evidence="5 6">
    <name type="scientific">Rhodotorula taiwanensis</name>
    <dbReference type="NCBI Taxonomy" id="741276"/>
    <lineage>
        <taxon>Eukaryota</taxon>
        <taxon>Fungi</taxon>
        <taxon>Dikarya</taxon>
        <taxon>Basidiomycota</taxon>
        <taxon>Pucciniomycotina</taxon>
        <taxon>Microbotryomycetes</taxon>
        <taxon>Sporidiobolales</taxon>
        <taxon>Sporidiobolaceae</taxon>
        <taxon>Rhodotorula</taxon>
    </lineage>
</organism>
<dbReference type="InterPro" id="IPR002893">
    <property type="entry name" value="Znf_MYND"/>
</dbReference>
<keyword evidence="2" id="KW-0863">Zinc-finger</keyword>
<gene>
    <name evidence="5" type="ORF">BMF94_3239</name>
</gene>
<evidence type="ECO:0000313" key="5">
    <source>
        <dbReference type="EMBL" id="POY73702.1"/>
    </source>
</evidence>
<evidence type="ECO:0000259" key="4">
    <source>
        <dbReference type="Pfam" id="PF01753"/>
    </source>
</evidence>
<evidence type="ECO:0000256" key="3">
    <source>
        <dbReference type="ARBA" id="ARBA00022833"/>
    </source>
</evidence>
<protein>
    <recommendedName>
        <fullName evidence="4">MYND-type domain-containing protein</fullName>
    </recommendedName>
</protein>
<keyword evidence="1" id="KW-0479">Metal-binding</keyword>
<evidence type="ECO:0000313" key="6">
    <source>
        <dbReference type="Proteomes" id="UP000237144"/>
    </source>
</evidence>
<evidence type="ECO:0000256" key="2">
    <source>
        <dbReference type="ARBA" id="ARBA00022771"/>
    </source>
</evidence>
<keyword evidence="3" id="KW-0862">Zinc</keyword>
<comment type="caution">
    <text evidence="5">The sequence shown here is derived from an EMBL/GenBank/DDBJ whole genome shotgun (WGS) entry which is preliminary data.</text>
</comment>
<proteinExistence type="predicted"/>
<dbReference type="Proteomes" id="UP000237144">
    <property type="component" value="Unassembled WGS sequence"/>
</dbReference>
<dbReference type="EMBL" id="PJQD01000035">
    <property type="protein sequence ID" value="POY73702.1"/>
    <property type="molecule type" value="Genomic_DNA"/>
</dbReference>
<name>A0A2S5BAA0_9BASI</name>